<reference evidence="1 2" key="1">
    <citation type="submission" date="2019-05" db="EMBL/GenBank/DDBJ databases">
        <title>Another draft genome of Portunus trituberculatus and its Hox gene families provides insights of decapod evolution.</title>
        <authorList>
            <person name="Jeong J.-H."/>
            <person name="Song I."/>
            <person name="Kim S."/>
            <person name="Choi T."/>
            <person name="Kim D."/>
            <person name="Ryu S."/>
            <person name="Kim W."/>
        </authorList>
    </citation>
    <scope>NUCLEOTIDE SEQUENCE [LARGE SCALE GENOMIC DNA]</scope>
    <source>
        <tissue evidence="1">Muscle</tissue>
    </source>
</reference>
<sequence>MPLTTHLNLIPPPHPTHRCPSITATTTTLLQYHAHSTAALQYLER</sequence>
<name>A0A5B7J2G8_PORTR</name>
<gene>
    <name evidence="1" type="ORF">E2C01_083870</name>
</gene>
<dbReference type="AlphaFoldDB" id="A0A5B7J2G8"/>
<evidence type="ECO:0000313" key="1">
    <source>
        <dbReference type="EMBL" id="MPC88945.1"/>
    </source>
</evidence>
<protein>
    <submittedName>
        <fullName evidence="1">Uncharacterized protein</fullName>
    </submittedName>
</protein>
<comment type="caution">
    <text evidence="1">The sequence shown here is derived from an EMBL/GenBank/DDBJ whole genome shotgun (WGS) entry which is preliminary data.</text>
</comment>
<dbReference type="Proteomes" id="UP000324222">
    <property type="component" value="Unassembled WGS sequence"/>
</dbReference>
<accession>A0A5B7J2G8</accession>
<evidence type="ECO:0000313" key="2">
    <source>
        <dbReference type="Proteomes" id="UP000324222"/>
    </source>
</evidence>
<keyword evidence="2" id="KW-1185">Reference proteome</keyword>
<proteinExistence type="predicted"/>
<dbReference type="EMBL" id="VSRR010079418">
    <property type="protein sequence ID" value="MPC88945.1"/>
    <property type="molecule type" value="Genomic_DNA"/>
</dbReference>
<organism evidence="1 2">
    <name type="scientific">Portunus trituberculatus</name>
    <name type="common">Swimming crab</name>
    <name type="synonym">Neptunus trituberculatus</name>
    <dbReference type="NCBI Taxonomy" id="210409"/>
    <lineage>
        <taxon>Eukaryota</taxon>
        <taxon>Metazoa</taxon>
        <taxon>Ecdysozoa</taxon>
        <taxon>Arthropoda</taxon>
        <taxon>Crustacea</taxon>
        <taxon>Multicrustacea</taxon>
        <taxon>Malacostraca</taxon>
        <taxon>Eumalacostraca</taxon>
        <taxon>Eucarida</taxon>
        <taxon>Decapoda</taxon>
        <taxon>Pleocyemata</taxon>
        <taxon>Brachyura</taxon>
        <taxon>Eubrachyura</taxon>
        <taxon>Portunoidea</taxon>
        <taxon>Portunidae</taxon>
        <taxon>Portuninae</taxon>
        <taxon>Portunus</taxon>
    </lineage>
</organism>